<organism evidence="2 3">
    <name type="scientific">Evansella caseinilytica</name>
    <dbReference type="NCBI Taxonomy" id="1503961"/>
    <lineage>
        <taxon>Bacteria</taxon>
        <taxon>Bacillati</taxon>
        <taxon>Bacillota</taxon>
        <taxon>Bacilli</taxon>
        <taxon>Bacillales</taxon>
        <taxon>Bacillaceae</taxon>
        <taxon>Evansella</taxon>
    </lineage>
</organism>
<sequence length="86" mass="9979">MVNSDDLQSTVEEIQETMTAAEEQLLEAQRQQPGDPEAFTKAQQQLEAANLELEKMIHSADREQRDQLQRLQQRVQQLQNRMILGM</sequence>
<keyword evidence="1" id="KW-0175">Coiled coil</keyword>
<dbReference type="Pfam" id="PF10732">
    <property type="entry name" value="DUF2524"/>
    <property type="match status" value="1"/>
</dbReference>
<proteinExistence type="predicted"/>
<accession>A0A1H3NJF3</accession>
<protein>
    <submittedName>
        <fullName evidence="2">Uncharacterized protein</fullName>
    </submittedName>
</protein>
<dbReference type="AlphaFoldDB" id="A0A1H3NJF3"/>
<name>A0A1H3NJF3_9BACI</name>
<gene>
    <name evidence="2" type="ORF">SAMN05421736_10495</name>
</gene>
<evidence type="ECO:0000313" key="2">
    <source>
        <dbReference type="EMBL" id="SDY88873.1"/>
    </source>
</evidence>
<evidence type="ECO:0000256" key="1">
    <source>
        <dbReference type="SAM" id="Coils"/>
    </source>
</evidence>
<dbReference type="OrthoDB" id="2925339at2"/>
<dbReference type="Proteomes" id="UP000198935">
    <property type="component" value="Unassembled WGS sequence"/>
</dbReference>
<feature type="coiled-coil region" evidence="1">
    <location>
        <begin position="4"/>
        <end position="81"/>
    </location>
</feature>
<reference evidence="3" key="1">
    <citation type="submission" date="2016-10" db="EMBL/GenBank/DDBJ databases">
        <authorList>
            <person name="Varghese N."/>
            <person name="Submissions S."/>
        </authorList>
    </citation>
    <scope>NUCLEOTIDE SEQUENCE [LARGE SCALE GENOMIC DNA]</scope>
    <source>
        <strain evidence="3">SP</strain>
    </source>
</reference>
<keyword evidence="3" id="KW-1185">Reference proteome</keyword>
<dbReference type="EMBL" id="FNPI01000004">
    <property type="protein sequence ID" value="SDY88873.1"/>
    <property type="molecule type" value="Genomic_DNA"/>
</dbReference>
<dbReference type="InterPro" id="IPR019668">
    <property type="entry name" value="Uncharacterised_YtzC"/>
</dbReference>
<evidence type="ECO:0000313" key="3">
    <source>
        <dbReference type="Proteomes" id="UP000198935"/>
    </source>
</evidence>